<keyword evidence="2" id="KW-0547">Nucleotide-binding</keyword>
<evidence type="ECO:0000259" key="5">
    <source>
        <dbReference type="PROSITE" id="PS50893"/>
    </source>
</evidence>
<dbReference type="PROSITE" id="PS00211">
    <property type="entry name" value="ABC_TRANSPORTER_1"/>
    <property type="match status" value="1"/>
</dbReference>
<reference evidence="6 7" key="1">
    <citation type="submission" date="2019-11" db="EMBL/GenBank/DDBJ databases">
        <title>P. haliotis isolates from Z. marina roots.</title>
        <authorList>
            <person name="Cohen M."/>
            <person name="Jospin G."/>
            <person name="Eisen J.A."/>
            <person name="Coil D.A."/>
        </authorList>
    </citation>
    <scope>NUCLEOTIDE SEQUENCE [LARGE SCALE GENOMIC DNA]</scope>
    <source>
        <strain evidence="6 7">UCD-MCMsp1aY</strain>
    </source>
</reference>
<dbReference type="Gene3D" id="3.40.50.300">
    <property type="entry name" value="P-loop containing nucleotide triphosphate hydrolases"/>
    <property type="match status" value="1"/>
</dbReference>
<evidence type="ECO:0000256" key="4">
    <source>
        <dbReference type="ARBA" id="ARBA00038388"/>
    </source>
</evidence>
<dbReference type="CDD" id="cd03255">
    <property type="entry name" value="ABC_MJ0796_LolCDE_FtsE"/>
    <property type="match status" value="1"/>
</dbReference>
<proteinExistence type="inferred from homology"/>
<dbReference type="GO" id="GO:0022857">
    <property type="term" value="F:transmembrane transporter activity"/>
    <property type="evidence" value="ECO:0007669"/>
    <property type="project" value="UniProtKB-ARBA"/>
</dbReference>
<comment type="similarity">
    <text evidence="4">Belongs to the ABC transporter superfamily. Macrolide exporter (TC 3.A.1.122) family.</text>
</comment>
<dbReference type="InterPro" id="IPR015854">
    <property type="entry name" value="ABC_transpr_LolD-like"/>
</dbReference>
<dbReference type="Proteomes" id="UP000439994">
    <property type="component" value="Unassembled WGS sequence"/>
</dbReference>
<dbReference type="GO" id="GO:0005524">
    <property type="term" value="F:ATP binding"/>
    <property type="evidence" value="ECO:0007669"/>
    <property type="project" value="UniProtKB-KW"/>
</dbReference>
<sequence>MIELKAIQKKYIKGKQVIDALNNINLRISKGQLLSITGSSGSGKSTLMNILGCIDNPSSGTYYLNGLNISEYNDKELSNLRSQEIGFVFQNFNLLDHLTAVENVMLPLNIKGVSFKSSFNKAMELIELVGLLGREHHTPLELSGGQQQRVAIARSLANNPNIILADEPTGNLDSKSSLAILDIFLKLNKMGKTIILITHEPEIAKAFDRNIVLSDGSMINEGE</sequence>
<protein>
    <submittedName>
        <fullName evidence="6">ATP-binding cassette domain-containing protein</fullName>
    </submittedName>
</protein>
<evidence type="ECO:0000313" key="6">
    <source>
        <dbReference type="EMBL" id="MUH72808.1"/>
    </source>
</evidence>
<dbReference type="FunFam" id="3.40.50.300:FF:000032">
    <property type="entry name" value="Export ABC transporter ATP-binding protein"/>
    <property type="match status" value="1"/>
</dbReference>
<dbReference type="AlphaFoldDB" id="A0A6N8F976"/>
<dbReference type="InterPro" id="IPR017911">
    <property type="entry name" value="MacB-like_ATP-bd"/>
</dbReference>
<name>A0A6N8F976_9GAMM</name>
<gene>
    <name evidence="6" type="ORF">GNP35_10075</name>
</gene>
<dbReference type="InterPro" id="IPR027417">
    <property type="entry name" value="P-loop_NTPase"/>
</dbReference>
<keyword evidence="1" id="KW-0813">Transport</keyword>
<dbReference type="PROSITE" id="PS50893">
    <property type="entry name" value="ABC_TRANSPORTER_2"/>
    <property type="match status" value="1"/>
</dbReference>
<evidence type="ECO:0000256" key="1">
    <source>
        <dbReference type="ARBA" id="ARBA00022448"/>
    </source>
</evidence>
<dbReference type="RefSeq" id="WP_155695959.1">
    <property type="nucleotide sequence ID" value="NZ_WOCD01000003.1"/>
</dbReference>
<comment type="caution">
    <text evidence="6">The sequence shown here is derived from an EMBL/GenBank/DDBJ whole genome shotgun (WGS) entry which is preliminary data.</text>
</comment>
<dbReference type="PANTHER" id="PTHR24220:SF692">
    <property type="entry name" value="ABC TRANSPORTER DOMAIN-CONTAINING PROTEIN"/>
    <property type="match status" value="1"/>
</dbReference>
<dbReference type="GO" id="GO:1902495">
    <property type="term" value="C:transmembrane transporter complex"/>
    <property type="evidence" value="ECO:0007669"/>
    <property type="project" value="UniProtKB-ARBA"/>
</dbReference>
<evidence type="ECO:0000256" key="2">
    <source>
        <dbReference type="ARBA" id="ARBA00022741"/>
    </source>
</evidence>
<dbReference type="GO" id="GO:0016887">
    <property type="term" value="F:ATP hydrolysis activity"/>
    <property type="evidence" value="ECO:0007669"/>
    <property type="project" value="InterPro"/>
</dbReference>
<dbReference type="InterPro" id="IPR003439">
    <property type="entry name" value="ABC_transporter-like_ATP-bd"/>
</dbReference>
<dbReference type="SMART" id="SM00382">
    <property type="entry name" value="AAA"/>
    <property type="match status" value="1"/>
</dbReference>
<keyword evidence="7" id="KW-1185">Reference proteome</keyword>
<evidence type="ECO:0000313" key="7">
    <source>
        <dbReference type="Proteomes" id="UP000439994"/>
    </source>
</evidence>
<accession>A0A6N8F976</accession>
<dbReference type="EMBL" id="WOCD01000003">
    <property type="protein sequence ID" value="MUH72808.1"/>
    <property type="molecule type" value="Genomic_DNA"/>
</dbReference>
<dbReference type="SUPFAM" id="SSF52540">
    <property type="entry name" value="P-loop containing nucleoside triphosphate hydrolases"/>
    <property type="match status" value="1"/>
</dbReference>
<dbReference type="InterPro" id="IPR017871">
    <property type="entry name" value="ABC_transporter-like_CS"/>
</dbReference>
<keyword evidence="3 6" id="KW-0067">ATP-binding</keyword>
<dbReference type="Pfam" id="PF00005">
    <property type="entry name" value="ABC_tran"/>
    <property type="match status" value="1"/>
</dbReference>
<dbReference type="OrthoDB" id="9801477at2"/>
<dbReference type="InterPro" id="IPR003593">
    <property type="entry name" value="AAA+_ATPase"/>
</dbReference>
<dbReference type="PANTHER" id="PTHR24220">
    <property type="entry name" value="IMPORT ATP-BINDING PROTEIN"/>
    <property type="match status" value="1"/>
</dbReference>
<dbReference type="GO" id="GO:0005886">
    <property type="term" value="C:plasma membrane"/>
    <property type="evidence" value="ECO:0007669"/>
    <property type="project" value="TreeGrafter"/>
</dbReference>
<feature type="domain" description="ABC transporter" evidence="5">
    <location>
        <begin position="2"/>
        <end position="223"/>
    </location>
</feature>
<organism evidence="6 7">
    <name type="scientific">Psychrosphaera haliotis</name>
    <dbReference type="NCBI Taxonomy" id="555083"/>
    <lineage>
        <taxon>Bacteria</taxon>
        <taxon>Pseudomonadati</taxon>
        <taxon>Pseudomonadota</taxon>
        <taxon>Gammaproteobacteria</taxon>
        <taxon>Alteromonadales</taxon>
        <taxon>Pseudoalteromonadaceae</taxon>
        <taxon>Psychrosphaera</taxon>
    </lineage>
</organism>
<evidence type="ECO:0000256" key="3">
    <source>
        <dbReference type="ARBA" id="ARBA00022840"/>
    </source>
</evidence>